<dbReference type="Pfam" id="PF04101">
    <property type="entry name" value="Glyco_tran_28_C"/>
    <property type="match status" value="1"/>
</dbReference>
<dbReference type="Proteomes" id="UP000000263">
    <property type="component" value="Chromosome"/>
</dbReference>
<name>A7NHE6_ROSCS</name>
<dbReference type="KEGG" id="rca:Rcas_0775"/>
<feature type="domain" description="N-acetyltransferase" evidence="3">
    <location>
        <begin position="349"/>
        <end position="502"/>
    </location>
</feature>
<proteinExistence type="predicted"/>
<feature type="binding site" evidence="2">
    <location>
        <position position="263"/>
    </location>
    <ligand>
        <name>substrate</name>
    </ligand>
</feature>
<evidence type="ECO:0000313" key="4">
    <source>
        <dbReference type="EMBL" id="ABU56893.1"/>
    </source>
</evidence>
<dbReference type="eggNOG" id="COG1670">
    <property type="taxonomic scope" value="Bacteria"/>
</dbReference>
<dbReference type="OrthoDB" id="153034at2"/>
<dbReference type="RefSeq" id="WP_012119323.1">
    <property type="nucleotide sequence ID" value="NC_009767.1"/>
</dbReference>
<dbReference type="InterPro" id="IPR000182">
    <property type="entry name" value="GNAT_dom"/>
</dbReference>
<protein>
    <submittedName>
        <fullName evidence="4">GCN5-related N-acetyltransferase</fullName>
    </submittedName>
</protein>
<reference evidence="4 5" key="1">
    <citation type="submission" date="2007-08" db="EMBL/GenBank/DDBJ databases">
        <title>Complete sequence of Roseiflexus castenholzii DSM 13941.</title>
        <authorList>
            <consortium name="US DOE Joint Genome Institute"/>
            <person name="Copeland A."/>
            <person name="Lucas S."/>
            <person name="Lapidus A."/>
            <person name="Barry K."/>
            <person name="Glavina del Rio T."/>
            <person name="Dalin E."/>
            <person name="Tice H."/>
            <person name="Pitluck S."/>
            <person name="Thompson L.S."/>
            <person name="Brettin T."/>
            <person name="Bruce D."/>
            <person name="Detter J.C."/>
            <person name="Han C."/>
            <person name="Tapia R."/>
            <person name="Schmutz J."/>
            <person name="Larimer F."/>
            <person name="Land M."/>
            <person name="Hauser L."/>
            <person name="Kyrpides N."/>
            <person name="Mikhailova N."/>
            <person name="Bryant D.A."/>
            <person name="Hanada S."/>
            <person name="Tsukatani Y."/>
            <person name="Richardson P."/>
        </authorList>
    </citation>
    <scope>NUCLEOTIDE SEQUENCE [LARGE SCALE GENOMIC DNA]</scope>
    <source>
        <strain evidence="5">DSM 13941 / HLO8</strain>
    </source>
</reference>
<dbReference type="NCBIfam" id="TIGR03590">
    <property type="entry name" value="PseG"/>
    <property type="match status" value="1"/>
</dbReference>
<dbReference type="SUPFAM" id="SSF55729">
    <property type="entry name" value="Acyl-CoA N-acyltransferases (Nat)"/>
    <property type="match status" value="1"/>
</dbReference>
<dbReference type="InterPro" id="IPR007235">
    <property type="entry name" value="Glyco_trans_28_C"/>
</dbReference>
<evidence type="ECO:0000256" key="1">
    <source>
        <dbReference type="PIRSR" id="PIRSR620023-1"/>
    </source>
</evidence>
<dbReference type="InterPro" id="IPR016181">
    <property type="entry name" value="Acyl_CoA_acyltransferase"/>
</dbReference>
<accession>A7NHE6</accession>
<feature type="active site" description="Proton acceptor" evidence="1">
    <location>
        <position position="22"/>
    </location>
</feature>
<dbReference type="Gene3D" id="3.40.50.2000">
    <property type="entry name" value="Glycogen Phosphorylase B"/>
    <property type="match status" value="1"/>
</dbReference>
<dbReference type="InterPro" id="IPR020023">
    <property type="entry name" value="PseG"/>
</dbReference>
<keyword evidence="5" id="KW-1185">Reference proteome</keyword>
<dbReference type="STRING" id="383372.Rcas_0775"/>
<dbReference type="HOGENOM" id="CLU_023406_0_1_0"/>
<dbReference type="Gene3D" id="3.40.50.11190">
    <property type="match status" value="1"/>
</dbReference>
<evidence type="ECO:0000256" key="2">
    <source>
        <dbReference type="PIRSR" id="PIRSR620023-2"/>
    </source>
</evidence>
<dbReference type="EMBL" id="CP000804">
    <property type="protein sequence ID" value="ABU56893.1"/>
    <property type="molecule type" value="Genomic_DNA"/>
</dbReference>
<dbReference type="PANTHER" id="PTHR43415">
    <property type="entry name" value="SPERMIDINE N(1)-ACETYLTRANSFERASE"/>
    <property type="match status" value="1"/>
</dbReference>
<organism evidence="4 5">
    <name type="scientific">Roseiflexus castenholzii (strain DSM 13941 / HLO8)</name>
    <dbReference type="NCBI Taxonomy" id="383372"/>
    <lineage>
        <taxon>Bacteria</taxon>
        <taxon>Bacillati</taxon>
        <taxon>Chloroflexota</taxon>
        <taxon>Chloroflexia</taxon>
        <taxon>Chloroflexales</taxon>
        <taxon>Roseiflexineae</taxon>
        <taxon>Roseiflexaceae</taxon>
        <taxon>Roseiflexus</taxon>
    </lineage>
</organism>
<keyword evidence="4" id="KW-0808">Transferase</keyword>
<dbReference type="AlphaFoldDB" id="A7NHE6"/>
<feature type="binding site" evidence="2">
    <location>
        <position position="159"/>
    </location>
    <ligand>
        <name>substrate</name>
    </ligand>
</feature>
<dbReference type="SUPFAM" id="SSF53756">
    <property type="entry name" value="UDP-Glycosyltransferase/glycogen phosphorylase"/>
    <property type="match status" value="1"/>
</dbReference>
<dbReference type="Gene3D" id="3.40.630.30">
    <property type="match status" value="1"/>
</dbReference>
<evidence type="ECO:0000259" key="3">
    <source>
        <dbReference type="PROSITE" id="PS51186"/>
    </source>
</evidence>
<dbReference type="GO" id="GO:0016758">
    <property type="term" value="F:hexosyltransferase activity"/>
    <property type="evidence" value="ECO:0007669"/>
    <property type="project" value="InterPro"/>
</dbReference>
<evidence type="ECO:0000313" key="5">
    <source>
        <dbReference type="Proteomes" id="UP000000263"/>
    </source>
</evidence>
<dbReference type="Pfam" id="PF13302">
    <property type="entry name" value="Acetyltransf_3"/>
    <property type="match status" value="1"/>
</dbReference>
<gene>
    <name evidence="4" type="ordered locus">Rcas_0775</name>
</gene>
<dbReference type="PROSITE" id="PS51186">
    <property type="entry name" value="GNAT"/>
    <property type="match status" value="1"/>
</dbReference>
<sequence length="502" mass="56440">MMSYLPNLVIRADASTRIGTGHVMRCLALAQAWQDAGGQAIFVMVMDIPALTQRLETEGMHVLRIKAEAGSLDDAAYTIDIARQLGADWLVIDGYHFDSHYQYSIKDAGLKLLCIDDISHLNHYYADIILNQNLHAEDLVYSCESNTRLLLGTKYVLLRREFLRWQKWEREISEVTRNVLVTMGGSDPDNVTSKVIRSLKEVAIDGMEAKIVLGGGNLHLKELRSVVQDLAFPVFLETNVRNMPEVMAWADVAVSAGGITCWELAFMRLPSLIITLTDNQRANNEKLAMVGSFVNLGWHTHISYSELAKEFLSLSAKPETRAKMASLGRNLVDGDGIERTLMHLRCNAFYLRHLKESDGQLLWKWANDPDVRAASFLSNPVEWDYHIQWFQSKLTDNLCQFYIAINDTGNSIGQVRYDIDDREAVISISLDSAFRGKGYGTEVIRKSSQKLFSSSNVEKIHAYVKPDNMASVKAFMKAGFKLSGTTVVKGQEALHFVLARPR</sequence>
<dbReference type="PANTHER" id="PTHR43415:SF3">
    <property type="entry name" value="GNAT-FAMILY ACETYLTRANSFERASE"/>
    <property type="match status" value="1"/>
</dbReference>
<dbReference type="GO" id="GO:0016747">
    <property type="term" value="F:acyltransferase activity, transferring groups other than amino-acyl groups"/>
    <property type="evidence" value="ECO:0007669"/>
    <property type="project" value="InterPro"/>
</dbReference>
<dbReference type="eggNOG" id="COG3980">
    <property type="taxonomic scope" value="Bacteria"/>
</dbReference>